<protein>
    <submittedName>
        <fullName evidence="1">Uncharacterized protein</fullName>
    </submittedName>
</protein>
<sequence>MPTRIFRERHFWQFSSAVELYTQRDLTNPNDILDAFEAVGTVLEARLDMNLFFGMPDNMIDTALIWESSKMLKHRQNFSTMSWAGWVGEIQWKVTEMADSWIEWHGADQTSDTITPFPVQTRRRIRPPVPRSTVPTPVGYSILRGSTMPRLHFQTISATFTLLRPTTITKDIVSPLRKRMTGPAALSTKRPAPTDPGLIRAGIADKNGEWCGTIDLTMTYRELVGMPMEFLVMSRMSRFTEAEIEAYEQGWLPDAVEEEMSRRDYGAYNVLLVTCRDGVYYREALGRILASAVHRALAPGPVWKDVVLG</sequence>
<name>A0A0N1H504_9EURO</name>
<dbReference type="GeneID" id="28731505"/>
<accession>A0A0N1H504</accession>
<dbReference type="RefSeq" id="XP_018000585.1">
    <property type="nucleotide sequence ID" value="XM_018139625.1"/>
</dbReference>
<dbReference type="STRING" id="1664694.A0A0N1H504"/>
<gene>
    <name evidence="1" type="ORF">AB675_10828</name>
</gene>
<evidence type="ECO:0000313" key="2">
    <source>
        <dbReference type="Proteomes" id="UP000038010"/>
    </source>
</evidence>
<organism evidence="1 2">
    <name type="scientific">Cyphellophora attinorum</name>
    <dbReference type="NCBI Taxonomy" id="1664694"/>
    <lineage>
        <taxon>Eukaryota</taxon>
        <taxon>Fungi</taxon>
        <taxon>Dikarya</taxon>
        <taxon>Ascomycota</taxon>
        <taxon>Pezizomycotina</taxon>
        <taxon>Eurotiomycetes</taxon>
        <taxon>Chaetothyriomycetidae</taxon>
        <taxon>Chaetothyriales</taxon>
        <taxon>Cyphellophoraceae</taxon>
        <taxon>Cyphellophora</taxon>
    </lineage>
</organism>
<dbReference type="VEuPathDB" id="FungiDB:AB675_10828"/>
<dbReference type="EMBL" id="LFJN01000011">
    <property type="protein sequence ID" value="KPI40622.1"/>
    <property type="molecule type" value="Genomic_DNA"/>
</dbReference>
<dbReference type="AlphaFoldDB" id="A0A0N1H504"/>
<dbReference type="Proteomes" id="UP000038010">
    <property type="component" value="Unassembled WGS sequence"/>
</dbReference>
<dbReference type="PANTHER" id="PTHR33112:SF12">
    <property type="entry name" value="HETEROKARYON INCOMPATIBILITY DOMAIN-CONTAINING PROTEIN"/>
    <property type="match status" value="1"/>
</dbReference>
<comment type="caution">
    <text evidence="1">The sequence shown here is derived from an EMBL/GenBank/DDBJ whole genome shotgun (WGS) entry which is preliminary data.</text>
</comment>
<keyword evidence="2" id="KW-1185">Reference proteome</keyword>
<dbReference type="OrthoDB" id="4141454at2759"/>
<proteinExistence type="predicted"/>
<reference evidence="1 2" key="1">
    <citation type="submission" date="2015-06" db="EMBL/GenBank/DDBJ databases">
        <title>Draft genome of the ant-associated black yeast Phialophora attae CBS 131958.</title>
        <authorList>
            <person name="Moreno L.F."/>
            <person name="Stielow B.J."/>
            <person name="de Hoog S."/>
            <person name="Vicente V.A."/>
            <person name="Weiss V.A."/>
            <person name="de Vries M."/>
            <person name="Cruz L.M."/>
            <person name="Souza E.M."/>
        </authorList>
    </citation>
    <scope>NUCLEOTIDE SEQUENCE [LARGE SCALE GENOMIC DNA]</scope>
    <source>
        <strain evidence="1 2">CBS 131958</strain>
    </source>
</reference>
<dbReference type="PANTHER" id="PTHR33112">
    <property type="entry name" value="DOMAIN PROTEIN, PUTATIVE-RELATED"/>
    <property type="match status" value="1"/>
</dbReference>
<evidence type="ECO:0000313" key="1">
    <source>
        <dbReference type="EMBL" id="KPI40622.1"/>
    </source>
</evidence>